<keyword evidence="1" id="KW-1133">Transmembrane helix</keyword>
<keyword evidence="1" id="KW-0472">Membrane</keyword>
<dbReference type="AlphaFoldDB" id="A0AAD7GRZ5"/>
<name>A0AAD7GRZ5_MYCRO</name>
<feature type="transmembrane region" description="Helical" evidence="1">
    <location>
        <begin position="6"/>
        <end position="24"/>
    </location>
</feature>
<keyword evidence="3" id="KW-1185">Reference proteome</keyword>
<dbReference type="Proteomes" id="UP001221757">
    <property type="component" value="Unassembled WGS sequence"/>
</dbReference>
<gene>
    <name evidence="2" type="ORF">B0H17DRAFT_1127009</name>
</gene>
<keyword evidence="1" id="KW-0812">Transmembrane</keyword>
<dbReference type="EMBL" id="JARKIE010000011">
    <property type="protein sequence ID" value="KAJ7703981.1"/>
    <property type="molecule type" value="Genomic_DNA"/>
</dbReference>
<reference evidence="2" key="1">
    <citation type="submission" date="2023-03" db="EMBL/GenBank/DDBJ databases">
        <title>Massive genome expansion in bonnet fungi (Mycena s.s.) driven by repeated elements and novel gene families across ecological guilds.</title>
        <authorList>
            <consortium name="Lawrence Berkeley National Laboratory"/>
            <person name="Harder C.B."/>
            <person name="Miyauchi S."/>
            <person name="Viragh M."/>
            <person name="Kuo A."/>
            <person name="Thoen E."/>
            <person name="Andreopoulos B."/>
            <person name="Lu D."/>
            <person name="Skrede I."/>
            <person name="Drula E."/>
            <person name="Henrissat B."/>
            <person name="Morin E."/>
            <person name="Kohler A."/>
            <person name="Barry K."/>
            <person name="LaButti K."/>
            <person name="Morin E."/>
            <person name="Salamov A."/>
            <person name="Lipzen A."/>
            <person name="Mereny Z."/>
            <person name="Hegedus B."/>
            <person name="Baldrian P."/>
            <person name="Stursova M."/>
            <person name="Weitz H."/>
            <person name="Taylor A."/>
            <person name="Grigoriev I.V."/>
            <person name="Nagy L.G."/>
            <person name="Martin F."/>
            <person name="Kauserud H."/>
        </authorList>
    </citation>
    <scope>NUCLEOTIDE SEQUENCE</scope>
    <source>
        <strain evidence="2">CBHHK067</strain>
    </source>
</reference>
<evidence type="ECO:0000313" key="2">
    <source>
        <dbReference type="EMBL" id="KAJ7703981.1"/>
    </source>
</evidence>
<protein>
    <submittedName>
        <fullName evidence="2">Uncharacterized protein</fullName>
    </submittedName>
</protein>
<proteinExistence type="predicted"/>
<organism evidence="2 3">
    <name type="scientific">Mycena rosella</name>
    <name type="common">Pink bonnet</name>
    <name type="synonym">Agaricus rosellus</name>
    <dbReference type="NCBI Taxonomy" id="1033263"/>
    <lineage>
        <taxon>Eukaryota</taxon>
        <taxon>Fungi</taxon>
        <taxon>Dikarya</taxon>
        <taxon>Basidiomycota</taxon>
        <taxon>Agaricomycotina</taxon>
        <taxon>Agaricomycetes</taxon>
        <taxon>Agaricomycetidae</taxon>
        <taxon>Agaricales</taxon>
        <taxon>Marasmiineae</taxon>
        <taxon>Mycenaceae</taxon>
        <taxon>Mycena</taxon>
    </lineage>
</organism>
<evidence type="ECO:0000256" key="1">
    <source>
        <dbReference type="SAM" id="Phobius"/>
    </source>
</evidence>
<evidence type="ECO:0000313" key="3">
    <source>
        <dbReference type="Proteomes" id="UP001221757"/>
    </source>
</evidence>
<accession>A0AAD7GRZ5</accession>
<comment type="caution">
    <text evidence="2">The sequence shown here is derived from an EMBL/GenBank/DDBJ whole genome shotgun (WGS) entry which is preliminary data.</text>
</comment>
<sequence length="132" mass="14321">MPSLAAGWLVSLAGPIFFLGTFFWEVGNHSERCLCTSLQFSVDAALYWARETANRIYAHLDAWDHGLIRKTPAGQLMIESRAGQGREGITGAASFGFRRRHLGVIGGLVIALENFHGGLSTIIVVVSTKGFT</sequence>